<gene>
    <name evidence="1" type="ORF">ACOLOM_LOCUS8132</name>
</gene>
<evidence type="ECO:0000313" key="2">
    <source>
        <dbReference type="Proteomes" id="UP000789525"/>
    </source>
</evidence>
<keyword evidence="2" id="KW-1185">Reference proteome</keyword>
<sequence>DNDLIYNAVIPAEATLPVVDKISAVTSIPIQEVYGTPEVQKTIGPDLFARLIPLSVHEGASVYSEEKAKLVRKEVEKSEMADGEVKAALASLGVKEGVVRFKEIAEGVVDENVPSVVLGWQEEIKRRETSKDGANAVERLLKNLETLKAGVQTKLGTIQESMAMEERQCEMERVKYAHKWTMEPSGGLNKDLRRDWKEMKGSLEAAAPSDQQVFTLWSGIKEDVAILTDTKRLEATYANAVHGTGGSLLDVSDADTDDAEREKMGKLVGEIEERLGRLNKIARERNEILKDLKERIQNDDVSHLLLLNRRTPGAQPNNGGPSNVEATIFANELEKFRPYQSRIASTIHAQTSTINEIGGLWKSLKNLGGGGKGKGNSKKNWEEREKRVKEVVRRMAAAREGYLEVTDGVMKGLQFYKDLTKLTNGLNDRVETFVSSRTKQREALAGKLAVEARLEGAASPPTTLPSHQSSGSISGPPIPPPRPLESAFSSMSLGGSGGGQSGPSPTSNVTLFSAQQQQPQYNPQQQLPPPPPQRQPTDPYAGMFGSMGLSSQFSMGGNSTAAPLPHSTNSIGTPPVSSSSSSPPFGHATGTPGAVSTSAWTTPGPPPSFTQPQQQQQYSQSMSPPPSNPYGTPVGGPQHHLYQGYQPSPSFTPQQQPQPSSPYGQPQVTQPMGGGYGYGGAPTCYLISVSSMMTVMMKDVASECDERTRRIEVIGGEISMG</sequence>
<name>A0ACA9NDB2_9GLOM</name>
<organism evidence="1 2">
    <name type="scientific">Acaulospora colombiana</name>
    <dbReference type="NCBI Taxonomy" id="27376"/>
    <lineage>
        <taxon>Eukaryota</taxon>
        <taxon>Fungi</taxon>
        <taxon>Fungi incertae sedis</taxon>
        <taxon>Mucoromycota</taxon>
        <taxon>Glomeromycotina</taxon>
        <taxon>Glomeromycetes</taxon>
        <taxon>Diversisporales</taxon>
        <taxon>Acaulosporaceae</taxon>
        <taxon>Acaulospora</taxon>
    </lineage>
</organism>
<feature type="non-terminal residue" evidence="1">
    <location>
        <position position="1"/>
    </location>
</feature>
<dbReference type="Proteomes" id="UP000789525">
    <property type="component" value="Unassembled WGS sequence"/>
</dbReference>
<protein>
    <submittedName>
        <fullName evidence="1">2732_t:CDS:1</fullName>
    </submittedName>
</protein>
<proteinExistence type="predicted"/>
<evidence type="ECO:0000313" key="1">
    <source>
        <dbReference type="EMBL" id="CAG8647202.1"/>
    </source>
</evidence>
<comment type="caution">
    <text evidence="1">The sequence shown here is derived from an EMBL/GenBank/DDBJ whole genome shotgun (WGS) entry which is preliminary data.</text>
</comment>
<accession>A0ACA9NDB2</accession>
<dbReference type="EMBL" id="CAJVPT010020312">
    <property type="protein sequence ID" value="CAG8647202.1"/>
    <property type="molecule type" value="Genomic_DNA"/>
</dbReference>
<reference evidence="1" key="1">
    <citation type="submission" date="2021-06" db="EMBL/GenBank/DDBJ databases">
        <authorList>
            <person name="Kallberg Y."/>
            <person name="Tangrot J."/>
            <person name="Rosling A."/>
        </authorList>
    </citation>
    <scope>NUCLEOTIDE SEQUENCE</scope>
    <source>
        <strain evidence="1">CL356</strain>
    </source>
</reference>